<feature type="binding site" evidence="7">
    <location>
        <position position="89"/>
    </location>
    <ligand>
        <name>[2Fe-2S] cluster</name>
        <dbReference type="ChEBI" id="CHEBI:190135"/>
    </ligand>
</feature>
<name>A0A1J1CE05_CALAY</name>
<comment type="cofactor">
    <cofactor evidence="6">
        <name>[2Fe-2S] cluster</name>
        <dbReference type="ChEBI" id="CHEBI:190135"/>
    </cofactor>
</comment>
<proteinExistence type="inferred from homology"/>
<dbReference type="PANTHER" id="PTHR10371">
    <property type="entry name" value="NADH DEHYDROGENASE UBIQUINONE FLAVOPROTEIN 2, MITOCHONDRIAL"/>
    <property type="match status" value="1"/>
</dbReference>
<dbReference type="Pfam" id="PF01257">
    <property type="entry name" value="2Fe-2S_thioredx"/>
    <property type="match status" value="1"/>
</dbReference>
<dbReference type="PIRSF" id="PIRSF000216">
    <property type="entry name" value="NADH_DH_24kDa"/>
    <property type="match status" value="1"/>
</dbReference>
<comment type="cofactor">
    <cofactor evidence="7">
        <name>[2Fe-2S] cluster</name>
        <dbReference type="ChEBI" id="CHEBI:190135"/>
    </cofactor>
    <text evidence="7">Binds 1 [2Fe-2S] cluster.</text>
</comment>
<dbReference type="PROSITE" id="PS01099">
    <property type="entry name" value="COMPLEX1_24K"/>
    <property type="match status" value="1"/>
</dbReference>
<organism evidence="8 9">
    <name type="scientific">Caldithrix abyssi DSM 13497</name>
    <dbReference type="NCBI Taxonomy" id="880073"/>
    <lineage>
        <taxon>Bacteria</taxon>
        <taxon>Pseudomonadati</taxon>
        <taxon>Calditrichota</taxon>
        <taxon>Calditrichia</taxon>
        <taxon>Calditrichales</taxon>
        <taxon>Calditrichaceae</taxon>
        <taxon>Caldithrix</taxon>
    </lineage>
</organism>
<evidence type="ECO:0000313" key="8">
    <source>
        <dbReference type="EMBL" id="APF20798.1"/>
    </source>
</evidence>
<feature type="binding site" evidence="7">
    <location>
        <position position="125"/>
    </location>
    <ligand>
        <name>[2Fe-2S] cluster</name>
        <dbReference type="ChEBI" id="CHEBI:190135"/>
    </ligand>
</feature>
<dbReference type="AlphaFoldDB" id="A0A1J1CE05"/>
<dbReference type="NCBIfam" id="TIGR01958">
    <property type="entry name" value="nuoE_fam"/>
    <property type="match status" value="1"/>
</dbReference>
<evidence type="ECO:0000313" key="9">
    <source>
        <dbReference type="Proteomes" id="UP000183868"/>
    </source>
</evidence>
<evidence type="ECO:0000256" key="1">
    <source>
        <dbReference type="ARBA" id="ARBA00010643"/>
    </source>
</evidence>
<dbReference type="FunFam" id="3.40.30.10:FF:000015">
    <property type="entry name" value="NADH-quinone oxidoreductase subunit E"/>
    <property type="match status" value="1"/>
</dbReference>
<dbReference type="InterPro" id="IPR041921">
    <property type="entry name" value="NuoE_N"/>
</dbReference>
<keyword evidence="2 7" id="KW-0001">2Fe-2S</keyword>
<accession>A0A1J1CE05</accession>
<comment type="similarity">
    <text evidence="1">Belongs to the complex I 24 kDa subunit family.</text>
</comment>
<dbReference type="EMBL" id="CP018099">
    <property type="protein sequence ID" value="APF20798.1"/>
    <property type="molecule type" value="Genomic_DNA"/>
</dbReference>
<evidence type="ECO:0000256" key="6">
    <source>
        <dbReference type="ARBA" id="ARBA00034078"/>
    </source>
</evidence>
<dbReference type="InterPro" id="IPR002023">
    <property type="entry name" value="NuoE-like"/>
</dbReference>
<protein>
    <submittedName>
        <fullName evidence="8">NADH dehydrogenase subunit E</fullName>
    </submittedName>
</protein>
<keyword evidence="3 7" id="KW-0479">Metal-binding</keyword>
<dbReference type="Gene3D" id="3.40.30.10">
    <property type="entry name" value="Glutaredoxin"/>
    <property type="match status" value="1"/>
</dbReference>
<dbReference type="FunFam" id="1.10.10.1590:FF:000001">
    <property type="entry name" value="NADH-quinone oxidoreductase subunit E"/>
    <property type="match status" value="1"/>
</dbReference>
<dbReference type="GO" id="GO:0051537">
    <property type="term" value="F:2 iron, 2 sulfur cluster binding"/>
    <property type="evidence" value="ECO:0007669"/>
    <property type="project" value="UniProtKB-KW"/>
</dbReference>
<dbReference type="KEGG" id="caby:Cabys_4053"/>
<evidence type="ECO:0000256" key="5">
    <source>
        <dbReference type="ARBA" id="ARBA00023014"/>
    </source>
</evidence>
<feature type="binding site" evidence="7">
    <location>
        <position position="84"/>
    </location>
    <ligand>
        <name>[2Fe-2S] cluster</name>
        <dbReference type="ChEBI" id="CHEBI:190135"/>
    </ligand>
</feature>
<dbReference type="SUPFAM" id="SSF52833">
    <property type="entry name" value="Thioredoxin-like"/>
    <property type="match status" value="1"/>
</dbReference>
<keyword evidence="4 7" id="KW-0408">Iron</keyword>
<dbReference type="GO" id="GO:0003954">
    <property type="term" value="F:NADH dehydrogenase activity"/>
    <property type="evidence" value="ECO:0007669"/>
    <property type="project" value="TreeGrafter"/>
</dbReference>
<dbReference type="CDD" id="cd03064">
    <property type="entry name" value="TRX_Fd_NuoE"/>
    <property type="match status" value="1"/>
</dbReference>
<dbReference type="GO" id="GO:0046872">
    <property type="term" value="F:metal ion binding"/>
    <property type="evidence" value="ECO:0007669"/>
    <property type="project" value="UniProtKB-KW"/>
</dbReference>
<gene>
    <name evidence="8" type="primary">nuoE</name>
    <name evidence="8" type="ORF">Cabys_4053</name>
</gene>
<dbReference type="InterPro" id="IPR036249">
    <property type="entry name" value="Thioredoxin-like_sf"/>
</dbReference>
<keyword evidence="5 7" id="KW-0411">Iron-sulfur</keyword>
<dbReference type="Gene3D" id="1.10.10.1590">
    <property type="entry name" value="NADH-quinone oxidoreductase subunit E"/>
    <property type="match status" value="1"/>
</dbReference>
<evidence type="ECO:0000256" key="4">
    <source>
        <dbReference type="ARBA" id="ARBA00023004"/>
    </source>
</evidence>
<feature type="binding site" evidence="7">
    <location>
        <position position="129"/>
    </location>
    <ligand>
        <name>[2Fe-2S] cluster</name>
        <dbReference type="ChEBI" id="CHEBI:190135"/>
    </ligand>
</feature>
<reference evidence="8 9" key="1">
    <citation type="submission" date="2016-11" db="EMBL/GenBank/DDBJ databases">
        <title>Genomic analysis of Caldithrix abyssi and proposal of a novel bacterial phylum Caldithrichaeota.</title>
        <authorList>
            <person name="Kublanov I."/>
            <person name="Sigalova O."/>
            <person name="Gavrilov S."/>
            <person name="Lebedinsky A."/>
            <person name="Ivanova N."/>
            <person name="Daum C."/>
            <person name="Reddy T."/>
            <person name="Klenk H.P."/>
            <person name="Goker M."/>
            <person name="Reva O."/>
            <person name="Miroshnichenko M."/>
            <person name="Kyprides N."/>
            <person name="Woyke T."/>
            <person name="Gelfand M."/>
        </authorList>
    </citation>
    <scope>NUCLEOTIDE SEQUENCE [LARGE SCALE GENOMIC DNA]</scope>
    <source>
        <strain evidence="8 9">LF13</strain>
    </source>
</reference>
<dbReference type="InterPro" id="IPR042128">
    <property type="entry name" value="NuoE_dom"/>
</dbReference>
<dbReference type="PANTHER" id="PTHR10371:SF3">
    <property type="entry name" value="NADH DEHYDROGENASE [UBIQUINONE] FLAVOPROTEIN 2, MITOCHONDRIAL"/>
    <property type="match status" value="1"/>
</dbReference>
<dbReference type="Proteomes" id="UP000183868">
    <property type="component" value="Chromosome"/>
</dbReference>
<evidence type="ECO:0000256" key="2">
    <source>
        <dbReference type="ARBA" id="ARBA00022714"/>
    </source>
</evidence>
<evidence type="ECO:0000256" key="3">
    <source>
        <dbReference type="ARBA" id="ARBA00022723"/>
    </source>
</evidence>
<dbReference type="NCBIfam" id="NF005722">
    <property type="entry name" value="PRK07539.1-2"/>
    <property type="match status" value="1"/>
</dbReference>
<sequence>MERIMLTDKEIVEIKEHLKHYPRKQAAVIEALKVVQEHRGYVSDESVKDVAEFLEMTPDEVDSVATFYNLIFRKPVGEHVILLCDSISCWIMGYENVRDHLKDKLKIDLGQTTEDKKFTLLTIPCLGACDRAPAMMVDNELYGNLTPEKIDEILDQYK</sequence>
<evidence type="ECO:0000256" key="7">
    <source>
        <dbReference type="PIRSR" id="PIRSR000216-1"/>
    </source>
</evidence>